<gene>
    <name evidence="2" type="ORF">P7K49_012868</name>
</gene>
<accession>A0ABQ9VE93</accession>
<proteinExistence type="predicted"/>
<comment type="caution">
    <text evidence="2">The sequence shown here is derived from an EMBL/GenBank/DDBJ whole genome shotgun (WGS) entry which is preliminary data.</text>
</comment>
<feature type="non-terminal residue" evidence="2">
    <location>
        <position position="1"/>
    </location>
</feature>
<evidence type="ECO:0000313" key="3">
    <source>
        <dbReference type="Proteomes" id="UP001266305"/>
    </source>
</evidence>
<name>A0ABQ9VE93_SAGOE</name>
<sequence>GGEGAFLTLRTAGTAAMGALVPACERGPGALGWTAPGATFAFLERCLLEFGRRVTAPRCSGTIPFRTGKHAGSAKDAARVPLRGSEALPGVGSPGTNGANRSPFRPRKTDHG</sequence>
<reference evidence="2 3" key="1">
    <citation type="submission" date="2023-05" db="EMBL/GenBank/DDBJ databases">
        <title>B98-5 Cell Line De Novo Hybrid Assembly: An Optical Mapping Approach.</title>
        <authorList>
            <person name="Kananen K."/>
            <person name="Auerbach J.A."/>
            <person name="Kautto E."/>
            <person name="Blachly J.S."/>
        </authorList>
    </citation>
    <scope>NUCLEOTIDE SEQUENCE [LARGE SCALE GENOMIC DNA]</scope>
    <source>
        <strain evidence="2">B95-8</strain>
        <tissue evidence="2">Cell line</tissue>
    </source>
</reference>
<organism evidence="2 3">
    <name type="scientific">Saguinus oedipus</name>
    <name type="common">Cotton-top tamarin</name>
    <name type="synonym">Oedipomidas oedipus</name>
    <dbReference type="NCBI Taxonomy" id="9490"/>
    <lineage>
        <taxon>Eukaryota</taxon>
        <taxon>Metazoa</taxon>
        <taxon>Chordata</taxon>
        <taxon>Craniata</taxon>
        <taxon>Vertebrata</taxon>
        <taxon>Euteleostomi</taxon>
        <taxon>Mammalia</taxon>
        <taxon>Eutheria</taxon>
        <taxon>Euarchontoglires</taxon>
        <taxon>Primates</taxon>
        <taxon>Haplorrhini</taxon>
        <taxon>Platyrrhini</taxon>
        <taxon>Cebidae</taxon>
        <taxon>Callitrichinae</taxon>
        <taxon>Saguinus</taxon>
    </lineage>
</organism>
<keyword evidence="3" id="KW-1185">Reference proteome</keyword>
<dbReference type="EMBL" id="JASSZA010000006">
    <property type="protein sequence ID" value="KAK2107703.1"/>
    <property type="molecule type" value="Genomic_DNA"/>
</dbReference>
<feature type="non-terminal residue" evidence="2">
    <location>
        <position position="112"/>
    </location>
</feature>
<protein>
    <submittedName>
        <fullName evidence="2">Uncharacterized protein</fullName>
    </submittedName>
</protein>
<evidence type="ECO:0000256" key="1">
    <source>
        <dbReference type="SAM" id="MobiDB-lite"/>
    </source>
</evidence>
<feature type="region of interest" description="Disordered" evidence="1">
    <location>
        <begin position="68"/>
        <end position="112"/>
    </location>
</feature>
<evidence type="ECO:0000313" key="2">
    <source>
        <dbReference type="EMBL" id="KAK2107703.1"/>
    </source>
</evidence>
<dbReference type="Proteomes" id="UP001266305">
    <property type="component" value="Unassembled WGS sequence"/>
</dbReference>